<sequence length="132" mass="14634">KKPGTSPARGGQFSLPGGYVRQPNASSPSIREVHVMRQRQHHSHEAKPSSATRVRRRIKTAQTFTCLQSPRPGRFVNQAYIPNSPEPPPPEAQPGVFRCLKTKTRRLTTPSHLGQDESCPAVPKKLLLRPSV</sequence>
<dbReference type="AlphaFoldDB" id="A0A9P7R4S5"/>
<feature type="non-terminal residue" evidence="2">
    <location>
        <position position="1"/>
    </location>
</feature>
<evidence type="ECO:0000313" key="2">
    <source>
        <dbReference type="EMBL" id="KAG7048725.1"/>
    </source>
</evidence>
<organism evidence="2 3">
    <name type="scientific">Colletotrichum scovillei</name>
    <dbReference type="NCBI Taxonomy" id="1209932"/>
    <lineage>
        <taxon>Eukaryota</taxon>
        <taxon>Fungi</taxon>
        <taxon>Dikarya</taxon>
        <taxon>Ascomycota</taxon>
        <taxon>Pezizomycotina</taxon>
        <taxon>Sordariomycetes</taxon>
        <taxon>Hypocreomycetidae</taxon>
        <taxon>Glomerellales</taxon>
        <taxon>Glomerellaceae</taxon>
        <taxon>Colletotrichum</taxon>
        <taxon>Colletotrichum acutatum species complex</taxon>
    </lineage>
</organism>
<comment type="caution">
    <text evidence="2">The sequence shown here is derived from an EMBL/GenBank/DDBJ whole genome shotgun (WGS) entry which is preliminary data.</text>
</comment>
<evidence type="ECO:0000256" key="1">
    <source>
        <dbReference type="SAM" id="MobiDB-lite"/>
    </source>
</evidence>
<proteinExistence type="predicted"/>
<feature type="region of interest" description="Disordered" evidence="1">
    <location>
        <begin position="1"/>
        <end position="55"/>
    </location>
</feature>
<dbReference type="Proteomes" id="UP000699042">
    <property type="component" value="Unassembled WGS sequence"/>
</dbReference>
<name>A0A9P7R4S5_9PEZI</name>
<dbReference type="EMBL" id="JAESDN010000006">
    <property type="protein sequence ID" value="KAG7048725.1"/>
    <property type="molecule type" value="Genomic_DNA"/>
</dbReference>
<accession>A0A9P7R4S5</accession>
<gene>
    <name evidence="2" type="ORF">JMJ77_014359</name>
</gene>
<reference evidence="2" key="1">
    <citation type="submission" date="2021-05" db="EMBL/GenBank/DDBJ databases">
        <title>Comparative genomics of three Colletotrichum scovillei strains and genetic complementation revealed genes involved fungal growth and virulence on chili pepper.</title>
        <authorList>
            <person name="Hsieh D.-K."/>
            <person name="Chuang S.-C."/>
            <person name="Chen C.-Y."/>
            <person name="Chao Y.-T."/>
            <person name="Lu M.-Y.J."/>
            <person name="Lee M.-H."/>
            <person name="Shih M.-C."/>
        </authorList>
    </citation>
    <scope>NUCLEOTIDE SEQUENCE</scope>
    <source>
        <strain evidence="2">Coll-153</strain>
    </source>
</reference>
<protein>
    <submittedName>
        <fullName evidence="2">Uncharacterized protein</fullName>
    </submittedName>
</protein>
<feature type="region of interest" description="Disordered" evidence="1">
    <location>
        <begin position="69"/>
        <end position="96"/>
    </location>
</feature>
<evidence type="ECO:0000313" key="3">
    <source>
        <dbReference type="Proteomes" id="UP000699042"/>
    </source>
</evidence>
<keyword evidence="3" id="KW-1185">Reference proteome</keyword>